<gene>
    <name evidence="1" type="ORF">LCGC14_1263320</name>
</gene>
<dbReference type="AlphaFoldDB" id="A0A0F9NGV6"/>
<protein>
    <submittedName>
        <fullName evidence="1">Uncharacterized protein</fullName>
    </submittedName>
</protein>
<comment type="caution">
    <text evidence="1">The sequence shown here is derived from an EMBL/GenBank/DDBJ whole genome shotgun (WGS) entry which is preliminary data.</text>
</comment>
<organism evidence="1">
    <name type="scientific">marine sediment metagenome</name>
    <dbReference type="NCBI Taxonomy" id="412755"/>
    <lineage>
        <taxon>unclassified sequences</taxon>
        <taxon>metagenomes</taxon>
        <taxon>ecological metagenomes</taxon>
    </lineage>
</organism>
<name>A0A0F9NGV6_9ZZZZ</name>
<evidence type="ECO:0000313" key="1">
    <source>
        <dbReference type="EMBL" id="KKM87990.1"/>
    </source>
</evidence>
<reference evidence="1" key="1">
    <citation type="journal article" date="2015" name="Nature">
        <title>Complex archaea that bridge the gap between prokaryotes and eukaryotes.</title>
        <authorList>
            <person name="Spang A."/>
            <person name="Saw J.H."/>
            <person name="Jorgensen S.L."/>
            <person name="Zaremba-Niedzwiedzka K."/>
            <person name="Martijn J."/>
            <person name="Lind A.E."/>
            <person name="van Eijk R."/>
            <person name="Schleper C."/>
            <person name="Guy L."/>
            <person name="Ettema T.J."/>
        </authorList>
    </citation>
    <scope>NUCLEOTIDE SEQUENCE</scope>
</reference>
<proteinExistence type="predicted"/>
<accession>A0A0F9NGV6</accession>
<sequence>MPSKNKKTGLSSKATKKEIDWRAHCWERHKYYLKRHDELRGIGSMEKAERLGSMEKAENFALTYGRKPINRPPVKRATLNLNYLPPPSCHSINACDDNNCHLCERQRKKEYVKLPKYYTGLRVSVSGIGAGRKIATILNLPDGPPEGHLAICLDVPVDPDISDYELTMLTGSGYGRFVPKDRVRILEDQSTFAAFQHVPLHVGVVIIGDGRVDHVDFKVGQTGRLVMQPNGSEPRLMVNWSHPNKNFYDVGQRFDAKQQGVPQGRYTNCWQVPRNILAFCRMDGMNRAIAYWPNSEERGDDSPWEKGDFLRMLIAEPQRVTNGVRNFRISPGTIVRYQGRVDRSKSQVTLASGCDSAIFGIPAIISTKGLEKLEEEFIDVGGEVEITATISFRKRDLKGMKAVVILPLDQDGEVGLQFKEDIEAGSLDGHGENKRCLYVHHKAMRKISE</sequence>
<dbReference type="EMBL" id="LAZR01007021">
    <property type="protein sequence ID" value="KKM87990.1"/>
    <property type="molecule type" value="Genomic_DNA"/>
</dbReference>